<keyword evidence="7" id="KW-0418">Kinase</keyword>
<keyword evidence="4 12" id="KW-0812">Transmembrane</keyword>
<evidence type="ECO:0000256" key="2">
    <source>
        <dbReference type="ARBA" id="ARBA00022614"/>
    </source>
</evidence>
<evidence type="ECO:0000256" key="3">
    <source>
        <dbReference type="ARBA" id="ARBA00022679"/>
    </source>
</evidence>
<keyword evidence="3" id="KW-0808">Transferase</keyword>
<dbReference type="EMBL" id="OZ019898">
    <property type="protein sequence ID" value="CAK9228374.1"/>
    <property type="molecule type" value="Genomic_DNA"/>
</dbReference>
<dbReference type="PROSITE" id="PS51450">
    <property type="entry name" value="LRR"/>
    <property type="match status" value="1"/>
</dbReference>
<evidence type="ECO:0000256" key="13">
    <source>
        <dbReference type="SAM" id="SignalP"/>
    </source>
</evidence>
<dbReference type="Proteomes" id="UP001497512">
    <property type="component" value="Chromosome 6"/>
</dbReference>
<dbReference type="Pfam" id="PF00560">
    <property type="entry name" value="LRR_1"/>
    <property type="match status" value="2"/>
</dbReference>
<dbReference type="Gene3D" id="3.80.10.10">
    <property type="entry name" value="Ribonuclease Inhibitor"/>
    <property type="match status" value="2"/>
</dbReference>
<name>A0ABP0UR82_9BRYO</name>
<evidence type="ECO:0000313" key="15">
    <source>
        <dbReference type="EMBL" id="CAK9228374.1"/>
    </source>
</evidence>
<evidence type="ECO:0000256" key="8">
    <source>
        <dbReference type="ARBA" id="ARBA00022840"/>
    </source>
</evidence>
<evidence type="ECO:0000256" key="7">
    <source>
        <dbReference type="ARBA" id="ARBA00022777"/>
    </source>
</evidence>
<keyword evidence="2" id="KW-0433">Leucine-rich repeat</keyword>
<dbReference type="Pfam" id="PF12799">
    <property type="entry name" value="LRR_4"/>
    <property type="match status" value="1"/>
</dbReference>
<feature type="domain" description="Protein kinase" evidence="14">
    <location>
        <begin position="568"/>
        <end position="845"/>
    </location>
</feature>
<evidence type="ECO:0000256" key="10">
    <source>
        <dbReference type="ARBA" id="ARBA00023136"/>
    </source>
</evidence>
<evidence type="ECO:0000256" key="5">
    <source>
        <dbReference type="ARBA" id="ARBA00022737"/>
    </source>
</evidence>
<feature type="binding site" evidence="11">
    <location>
        <position position="596"/>
    </location>
    <ligand>
        <name>ATP</name>
        <dbReference type="ChEBI" id="CHEBI:30616"/>
    </ligand>
</feature>
<dbReference type="Gene3D" id="3.30.200.20">
    <property type="entry name" value="Phosphorylase Kinase, domain 1"/>
    <property type="match status" value="1"/>
</dbReference>
<dbReference type="InterPro" id="IPR025875">
    <property type="entry name" value="Leu-rich_rpt_4"/>
</dbReference>
<keyword evidence="6 11" id="KW-0547">Nucleotide-binding</keyword>
<dbReference type="PANTHER" id="PTHR48006">
    <property type="entry name" value="LEUCINE-RICH REPEAT-CONTAINING PROTEIN DDB_G0281931-RELATED"/>
    <property type="match status" value="1"/>
</dbReference>
<comment type="subcellular location">
    <subcellularLocation>
        <location evidence="1">Membrane</location>
    </subcellularLocation>
</comment>
<dbReference type="SUPFAM" id="SSF52058">
    <property type="entry name" value="L domain-like"/>
    <property type="match status" value="1"/>
</dbReference>
<dbReference type="Gene3D" id="1.10.510.10">
    <property type="entry name" value="Transferase(Phosphotransferase) domain 1"/>
    <property type="match status" value="1"/>
</dbReference>
<proteinExistence type="predicted"/>
<keyword evidence="10 12" id="KW-0472">Membrane</keyword>
<dbReference type="InterPro" id="IPR032675">
    <property type="entry name" value="LRR_dom_sf"/>
</dbReference>
<sequence>MACNIMSWSIACAMQQLLIVMLIFQQLLLGVHSLGNIDQITSTPPFTDQTDVNAIKDLYSAWNNTPNIDSVLHGWNSTLAAAQFLFWDPCKEGSLSGIICYLDEQNETYHVVGLELNGLDLQGELSPAIGSLSSLTYLVITGNHRLTGPLPSTIGQLANLVVMDLHDNNFSGTIPDLSALSNLHQLNLSSNSLVGKVEDVFNLNQSKLSLLDLSSNQLSGGLHIALQFTNGIFRTLDQLNVSRNQLNGSLDDFFTYIFTNSSGNTFAPYVSSIDLSYNQFSGNLMGLNGSGAFQTAVSLEVLSISNNKLSGEFPDLSSFPNLQKLDLSFNQLNGSLPPSIWSIANLNVLDLSENNFSNNLPIMDKSIEGQCPKSLTYLYMAGNSFNGSFPSQLFNCLKKLQVINFDGNAFDGVLNMTINTLLPSIEFSIVRNNISELIPTWDTAIYTPVLLGGNPCCSKIENGSPENEFIIYGDSSNQIQNSEMNCRYNSSLPNIIHAISRSSSSRKLTLILSITLPSVIAIIGGIIYYITFRQYRAQTLTLRNIQKEMAKQSTIYSYHELRVATRDFHLDNKLGEGNFGVVYKGILSNGTELAIKCLKSSEQNDIGEFLNEVALITGIKHKNLVKLIGYCVRDAQRRFLVYEYAENKNLAEALWGNQMEGDLFLDWSRRFNICVGIAHGLAYLHEELQPCIIHRDIKASNILLDKNLNAKIADFGTARLFPDDVTQVLTERIVGTRGYLSPEYATCGHLTQKLDVYSFGVLLLEIISGRKVMDYNRPPKEINLCNWARSLEENNMLAYLVDERIHNNGVLDIQLQRVIDVAFLCIQTTPENRPLMSHVLAMILGEMDMQSRGENMTPNETGITILSDFTESNVFSHEPNSIDQNNANVEIELNLLHYAR</sequence>
<dbReference type="PROSITE" id="PS50011">
    <property type="entry name" value="PROTEIN_KINASE_DOM"/>
    <property type="match status" value="1"/>
</dbReference>
<dbReference type="CDD" id="cd14066">
    <property type="entry name" value="STKc_IRAK"/>
    <property type="match status" value="1"/>
</dbReference>
<keyword evidence="5" id="KW-0677">Repeat</keyword>
<dbReference type="InterPro" id="IPR001611">
    <property type="entry name" value="Leu-rich_rpt"/>
</dbReference>
<reference evidence="15" key="1">
    <citation type="submission" date="2024-02" db="EMBL/GenBank/DDBJ databases">
        <authorList>
            <consortium name="ELIXIR-Norway"/>
            <consortium name="Elixir Norway"/>
        </authorList>
    </citation>
    <scope>NUCLEOTIDE SEQUENCE</scope>
</reference>
<dbReference type="InterPro" id="IPR011009">
    <property type="entry name" value="Kinase-like_dom_sf"/>
</dbReference>
<protein>
    <recommendedName>
        <fullName evidence="14">Protein kinase domain-containing protein</fullName>
    </recommendedName>
</protein>
<evidence type="ECO:0000256" key="9">
    <source>
        <dbReference type="ARBA" id="ARBA00022989"/>
    </source>
</evidence>
<feature type="signal peptide" evidence="13">
    <location>
        <begin position="1"/>
        <end position="33"/>
    </location>
</feature>
<dbReference type="InterPro" id="IPR017441">
    <property type="entry name" value="Protein_kinase_ATP_BS"/>
</dbReference>
<accession>A0ABP0UR82</accession>
<dbReference type="SUPFAM" id="SSF56112">
    <property type="entry name" value="Protein kinase-like (PK-like)"/>
    <property type="match status" value="1"/>
</dbReference>
<organism evidence="15 16">
    <name type="scientific">Sphagnum troendelagicum</name>
    <dbReference type="NCBI Taxonomy" id="128251"/>
    <lineage>
        <taxon>Eukaryota</taxon>
        <taxon>Viridiplantae</taxon>
        <taxon>Streptophyta</taxon>
        <taxon>Embryophyta</taxon>
        <taxon>Bryophyta</taxon>
        <taxon>Sphagnophytina</taxon>
        <taxon>Sphagnopsida</taxon>
        <taxon>Sphagnales</taxon>
        <taxon>Sphagnaceae</taxon>
        <taxon>Sphagnum</taxon>
    </lineage>
</organism>
<dbReference type="PANTHER" id="PTHR48006:SF34">
    <property type="entry name" value="OS08G0203700 PROTEIN"/>
    <property type="match status" value="1"/>
</dbReference>
<dbReference type="Pfam" id="PF00069">
    <property type="entry name" value="Pkinase"/>
    <property type="match status" value="1"/>
</dbReference>
<feature type="chain" id="PRO_5047475483" description="Protein kinase domain-containing protein" evidence="13">
    <location>
        <begin position="34"/>
        <end position="900"/>
    </location>
</feature>
<dbReference type="PROSITE" id="PS00108">
    <property type="entry name" value="PROTEIN_KINASE_ST"/>
    <property type="match status" value="1"/>
</dbReference>
<dbReference type="InterPro" id="IPR000719">
    <property type="entry name" value="Prot_kinase_dom"/>
</dbReference>
<keyword evidence="16" id="KW-1185">Reference proteome</keyword>
<evidence type="ECO:0000313" key="16">
    <source>
        <dbReference type="Proteomes" id="UP001497512"/>
    </source>
</evidence>
<dbReference type="SMART" id="SM00220">
    <property type="entry name" value="S_TKc"/>
    <property type="match status" value="1"/>
</dbReference>
<dbReference type="InterPro" id="IPR008271">
    <property type="entry name" value="Ser/Thr_kinase_AS"/>
</dbReference>
<gene>
    <name evidence="15" type="ORF">CSSPTR1EN2_LOCUS19014</name>
</gene>
<dbReference type="InterPro" id="IPR051824">
    <property type="entry name" value="LRR_Rcpt-Like_S/T_Kinase"/>
</dbReference>
<evidence type="ECO:0000256" key="12">
    <source>
        <dbReference type="SAM" id="Phobius"/>
    </source>
</evidence>
<keyword evidence="13" id="KW-0732">Signal</keyword>
<evidence type="ECO:0000256" key="1">
    <source>
        <dbReference type="ARBA" id="ARBA00004370"/>
    </source>
</evidence>
<dbReference type="PROSITE" id="PS00107">
    <property type="entry name" value="PROTEIN_KINASE_ATP"/>
    <property type="match status" value="1"/>
</dbReference>
<keyword evidence="9 12" id="KW-1133">Transmembrane helix</keyword>
<keyword evidence="8 11" id="KW-0067">ATP-binding</keyword>
<feature type="transmembrane region" description="Helical" evidence="12">
    <location>
        <begin position="508"/>
        <end position="530"/>
    </location>
</feature>
<evidence type="ECO:0000256" key="4">
    <source>
        <dbReference type="ARBA" id="ARBA00022692"/>
    </source>
</evidence>
<evidence type="ECO:0000256" key="6">
    <source>
        <dbReference type="ARBA" id="ARBA00022741"/>
    </source>
</evidence>
<evidence type="ECO:0000256" key="11">
    <source>
        <dbReference type="PROSITE-ProRule" id="PRU10141"/>
    </source>
</evidence>
<evidence type="ECO:0000259" key="14">
    <source>
        <dbReference type="PROSITE" id="PS50011"/>
    </source>
</evidence>